<protein>
    <submittedName>
        <fullName evidence="1">Uncharacterized protein</fullName>
    </submittedName>
</protein>
<evidence type="ECO:0000313" key="2">
    <source>
        <dbReference type="Proteomes" id="UP000238164"/>
    </source>
</evidence>
<dbReference type="OrthoDB" id="4843510at2"/>
<organism evidence="1 2">
    <name type="scientific">Micropruina glycogenica</name>
    <dbReference type="NCBI Taxonomy" id="75385"/>
    <lineage>
        <taxon>Bacteria</taxon>
        <taxon>Bacillati</taxon>
        <taxon>Actinomycetota</taxon>
        <taxon>Actinomycetes</taxon>
        <taxon>Propionibacteriales</taxon>
        <taxon>Nocardioidaceae</taxon>
        <taxon>Micropruina</taxon>
    </lineage>
</organism>
<name>A0A2N9JCB7_9ACTN</name>
<dbReference type="EMBL" id="LT985188">
    <property type="protein sequence ID" value="SPD85761.1"/>
    <property type="molecule type" value="Genomic_DNA"/>
</dbReference>
<gene>
    <name evidence="1" type="ORF">MPLG2_0725</name>
</gene>
<dbReference type="KEGG" id="mgg:MPLG2_0725"/>
<keyword evidence="2" id="KW-1185">Reference proteome</keyword>
<reference evidence="1 2" key="1">
    <citation type="submission" date="2018-02" db="EMBL/GenBank/DDBJ databases">
        <authorList>
            <person name="Cohen D.B."/>
            <person name="Kent A.D."/>
        </authorList>
    </citation>
    <scope>NUCLEOTIDE SEQUENCE [LARGE SCALE GENOMIC DNA]</scope>
    <source>
        <strain evidence="1">1</strain>
    </source>
</reference>
<dbReference type="AlphaFoldDB" id="A0A2N9JCB7"/>
<evidence type="ECO:0000313" key="1">
    <source>
        <dbReference type="EMBL" id="SPD85761.1"/>
    </source>
</evidence>
<dbReference type="RefSeq" id="WP_105184920.1">
    <property type="nucleotide sequence ID" value="NZ_BAAAGO010000066.1"/>
</dbReference>
<proteinExistence type="predicted"/>
<dbReference type="Proteomes" id="UP000238164">
    <property type="component" value="Chromosome 1"/>
</dbReference>
<accession>A0A2N9JCB7</accession>
<sequence>MALSDRLIAIFARRNPAIWEILGGGPQGPGGWSKVALNPQPLPPREAFAALNPQPLPPAFRYGAAVAAELVRIATTAHVLRVAFEPGDDICPPPRDWPPIPFPWPPEPDPHPWRDDDFTIDYALGLAIALEASSGAWAKLDSAAGLERVHEVAVKTAGAEQVG</sequence>